<dbReference type="PANTHER" id="PTHR43581">
    <property type="entry name" value="ATP/GTP PHOSPHATASE"/>
    <property type="match status" value="1"/>
</dbReference>
<dbReference type="InterPro" id="IPR027417">
    <property type="entry name" value="P-loop_NTPase"/>
</dbReference>
<dbReference type="RefSeq" id="WP_252994771.1">
    <property type="nucleotide sequence ID" value="NZ_CP099717.1"/>
</dbReference>
<reference evidence="2" key="1">
    <citation type="submission" date="2022-06" db="EMBL/GenBank/DDBJ databases">
        <title>Complete Genome of Aeromonas sp. Strain SOD01 Isolated from an Urban Freshwater Stream.</title>
        <authorList>
            <person name="Williams L.E."/>
            <person name="Brysgel T."/>
            <person name="Capestro E.M."/>
            <person name="Foltz G.V."/>
            <person name="Gardner A.E."/>
            <person name="Ingrassia J."/>
            <person name="Peterson E."/>
            <person name="Arruda J."/>
            <person name="Flaherty I."/>
            <person name="Hunt M."/>
            <person name="Pappas G."/>
            <person name="Ramsaran S."/>
            <person name="Rocha M."/>
        </authorList>
    </citation>
    <scope>NUCLEOTIDE SEQUENCE</scope>
    <source>
        <strain evidence="2">SOD01</strain>
    </source>
</reference>
<evidence type="ECO:0000313" key="3">
    <source>
        <dbReference type="Proteomes" id="UP001056890"/>
    </source>
</evidence>
<dbReference type="Proteomes" id="UP001056890">
    <property type="component" value="Chromosome"/>
</dbReference>
<gene>
    <name evidence="2" type="ORF">NHF51_14405</name>
</gene>
<keyword evidence="3" id="KW-1185">Reference proteome</keyword>
<dbReference type="GO" id="GO:0005524">
    <property type="term" value="F:ATP binding"/>
    <property type="evidence" value="ECO:0007669"/>
    <property type="project" value="UniProtKB-KW"/>
</dbReference>
<accession>A0AAE9MET6</accession>
<evidence type="ECO:0000259" key="1">
    <source>
        <dbReference type="Pfam" id="PF13175"/>
    </source>
</evidence>
<sequence length="588" mass="66851">MLLKGFGFSGYRSIGDRLVKIGPLKKVNLIIGKNNVGKSNIINFLNNQYSSFLHRVKNKSASVISKREIPFLDVDYHLSDNKAKHRISFSLFEDEIDDFILSKLPDERRHRIPRQLAKKVLLSECFSYEDGAVWFTYCSSNISGKFELDIDIDKIEKILTYSEWNQLWGALTSSSGGELKLHWIPATLKAISYIPDATPNIEVIPAIRKIGNKGSEANDFSGEGIIERIARIQNPQLSEQKLKQKFHSINLFIQDVLENTTAEIEVPYERNMILVHMDGKTLPLESLGTGVHEVVILAAAATLLDNSVLCVEEPELHLHPLLQRKLIKYLCDNTDNQYFFTTHSAHLLDAVESEIFHVTQTEGVSYVDAISSTKQRSNICNDLGYKASDILQANCVIWVEGPSDRIYLNYWIQAYTCELVEGVHYSIMFYGGRLFSHLTALDQESANEAANDLISIRKLNRNAVIMFDSDKDKPRAQINSTKRRLKNEFNSGPGFAWITSGREVENYLDFNKLEESIKAVHPTAASVVAKNEWSNLLIYKKKNTTEEKTANKVKVARHYIENNLANFKNLDLEQRIKQLVEFIKTANN</sequence>
<dbReference type="InterPro" id="IPR041685">
    <property type="entry name" value="AAA_GajA/Old/RecF-like"/>
</dbReference>
<protein>
    <submittedName>
        <fullName evidence="2">ATP-binding protein</fullName>
    </submittedName>
</protein>
<proteinExistence type="predicted"/>
<name>A0AAE9MET6_9GAMM</name>
<evidence type="ECO:0000313" key="2">
    <source>
        <dbReference type="EMBL" id="USV56537.1"/>
    </source>
</evidence>
<dbReference type="PANTHER" id="PTHR43581:SF4">
    <property type="entry name" value="ATP_GTP PHOSPHATASE"/>
    <property type="match status" value="1"/>
</dbReference>
<organism evidence="2 3">
    <name type="scientific">Aeromonas encheleia</name>
    <dbReference type="NCBI Taxonomy" id="73010"/>
    <lineage>
        <taxon>Bacteria</taxon>
        <taxon>Pseudomonadati</taxon>
        <taxon>Pseudomonadota</taxon>
        <taxon>Gammaproteobacteria</taxon>
        <taxon>Aeromonadales</taxon>
        <taxon>Aeromonadaceae</taxon>
        <taxon>Aeromonas</taxon>
    </lineage>
</organism>
<dbReference type="EMBL" id="CP099717">
    <property type="protein sequence ID" value="USV56537.1"/>
    <property type="molecule type" value="Genomic_DNA"/>
</dbReference>
<keyword evidence="2" id="KW-0067">ATP-binding</keyword>
<keyword evidence="2" id="KW-0547">Nucleotide-binding</keyword>
<feature type="domain" description="Endonuclease GajA/Old nuclease/RecF-like AAA" evidence="1">
    <location>
        <begin position="11"/>
        <end position="347"/>
    </location>
</feature>
<dbReference type="InterPro" id="IPR051396">
    <property type="entry name" value="Bact_Antivir_Def_Nuclease"/>
</dbReference>
<dbReference type="Pfam" id="PF13175">
    <property type="entry name" value="AAA_15"/>
    <property type="match status" value="1"/>
</dbReference>
<dbReference type="SUPFAM" id="SSF52540">
    <property type="entry name" value="P-loop containing nucleoside triphosphate hydrolases"/>
    <property type="match status" value="1"/>
</dbReference>
<dbReference type="AlphaFoldDB" id="A0AAE9MET6"/>
<dbReference type="Gene3D" id="3.40.50.300">
    <property type="entry name" value="P-loop containing nucleotide triphosphate hydrolases"/>
    <property type="match status" value="1"/>
</dbReference>